<dbReference type="SUPFAM" id="SSF52777">
    <property type="entry name" value="CoA-dependent acyltransferases"/>
    <property type="match status" value="1"/>
</dbReference>
<comment type="caution">
    <text evidence="5">The sequence shown here is derived from an EMBL/GenBank/DDBJ whole genome shotgun (WGS) entry which is preliminary data.</text>
</comment>
<dbReference type="RefSeq" id="WP_304514083.1">
    <property type="nucleotide sequence ID" value="NZ_JAOSIQ010000001.1"/>
</dbReference>
<gene>
    <name evidence="5" type="ORF">OC701_00085</name>
</gene>
<dbReference type="PANTHER" id="PTHR43178">
    <property type="entry name" value="DIHYDROLIPOAMIDE ACETYLTRANSFERASE COMPONENT OF PYRUVATE DEHYDROGENASE COMPLEX"/>
    <property type="match status" value="1"/>
</dbReference>
<keyword evidence="3" id="KW-0012">Acyltransferase</keyword>
<sequence>MSDLDQKNKKFKDNYEIGIQDSDKLEIHKISRLRKTIANQMSIAKSTIPDVTLMEDFNMNNVVDLRKDLKSQNSTSTIKLTYLAFVAKALVKLLREFPIFNSAFDAQKEEIIIKKYINLGIAVDTNDGLIVPNIKNADTLDIWKIAESIQDLSQRTRNKKLVYEDIKDGTFTLSNWGTFGVSYGTPIIYFPQVAILGMGLMKLKPVILEDGNIGKAYMLPLSLSFDHRVIDGGLASRFLSSFKDLFNNPSILIE</sequence>
<keyword evidence="2" id="KW-0808">Transferase</keyword>
<name>A0ABT9D381_9MOLU</name>
<feature type="domain" description="2-oxoacid dehydrogenase acyltransferase catalytic" evidence="4">
    <location>
        <begin position="27"/>
        <end position="251"/>
    </location>
</feature>
<dbReference type="Gene3D" id="3.30.559.10">
    <property type="entry name" value="Chloramphenicol acetyltransferase-like domain"/>
    <property type="match status" value="1"/>
</dbReference>
<evidence type="ECO:0000256" key="1">
    <source>
        <dbReference type="ARBA" id="ARBA00001938"/>
    </source>
</evidence>
<organism evidence="5 6">
    <name type="scientific">Candidatus Phytoplasma bonamiae</name>
    <dbReference type="NCBI Taxonomy" id="2982626"/>
    <lineage>
        <taxon>Bacteria</taxon>
        <taxon>Bacillati</taxon>
        <taxon>Mycoplasmatota</taxon>
        <taxon>Mollicutes</taxon>
        <taxon>Acholeplasmatales</taxon>
        <taxon>Acholeplasmataceae</taxon>
        <taxon>Candidatus Phytoplasma</taxon>
        <taxon>16SrII (Peanut WB group)</taxon>
    </lineage>
</organism>
<protein>
    <submittedName>
        <fullName evidence="5">2-oxo acid dehydrogenase subunit E2</fullName>
    </submittedName>
</protein>
<comment type="cofactor">
    <cofactor evidence="1">
        <name>(R)-lipoate</name>
        <dbReference type="ChEBI" id="CHEBI:83088"/>
    </cofactor>
</comment>
<dbReference type="InterPro" id="IPR023213">
    <property type="entry name" value="CAT-like_dom_sf"/>
</dbReference>
<evidence type="ECO:0000313" key="5">
    <source>
        <dbReference type="EMBL" id="MDO8063874.1"/>
    </source>
</evidence>
<dbReference type="Proteomes" id="UP001170683">
    <property type="component" value="Unassembled WGS sequence"/>
</dbReference>
<evidence type="ECO:0000259" key="4">
    <source>
        <dbReference type="Pfam" id="PF00198"/>
    </source>
</evidence>
<dbReference type="InterPro" id="IPR050743">
    <property type="entry name" value="2-oxoacid_DH_E2_comp"/>
</dbReference>
<keyword evidence="6" id="KW-1185">Reference proteome</keyword>
<reference evidence="5 6" key="1">
    <citation type="journal article" date="2023" name="Int. J. Syst. Evol. Microbiol.">
        <title>The observation of taxonomic boundaries for the 16SrII and 16SrXXV phytoplasmas using genome-based delimitation.</title>
        <authorList>
            <person name="Rodrigues Jardim B."/>
            <person name="Tran-Nguyen L.T.T."/>
            <person name="Gambley C."/>
            <person name="Al-Sadi A.M."/>
            <person name="Al-Subhi A.M."/>
            <person name="Foissac X."/>
            <person name="Salar P."/>
            <person name="Cai H."/>
            <person name="Yang J.Y."/>
            <person name="Davis R."/>
            <person name="Jones L."/>
            <person name="Rodoni B."/>
            <person name="Constable F.E."/>
        </authorList>
    </citation>
    <scope>NUCLEOTIDE SEQUENCE [LARGE SCALE GENOMIC DNA]</scope>
    <source>
        <strain evidence="5">BAWM-225</strain>
    </source>
</reference>
<proteinExistence type="predicted"/>
<dbReference type="InterPro" id="IPR001078">
    <property type="entry name" value="2-oxoacid_DH_actylTfrase"/>
</dbReference>
<evidence type="ECO:0000256" key="2">
    <source>
        <dbReference type="ARBA" id="ARBA00022679"/>
    </source>
</evidence>
<dbReference type="Pfam" id="PF00198">
    <property type="entry name" value="2-oxoacid_dh"/>
    <property type="match status" value="1"/>
</dbReference>
<evidence type="ECO:0000256" key="3">
    <source>
        <dbReference type="ARBA" id="ARBA00023315"/>
    </source>
</evidence>
<accession>A0ABT9D381</accession>
<dbReference type="EMBL" id="JAOSIQ010000001">
    <property type="protein sequence ID" value="MDO8063874.1"/>
    <property type="molecule type" value="Genomic_DNA"/>
</dbReference>
<dbReference type="PANTHER" id="PTHR43178:SF5">
    <property type="entry name" value="LIPOAMIDE ACYLTRANSFERASE COMPONENT OF BRANCHED-CHAIN ALPHA-KETO ACID DEHYDROGENASE COMPLEX, MITOCHONDRIAL"/>
    <property type="match status" value="1"/>
</dbReference>
<evidence type="ECO:0000313" key="6">
    <source>
        <dbReference type="Proteomes" id="UP001170683"/>
    </source>
</evidence>